<dbReference type="EMBL" id="MCFC01000043">
    <property type="protein sequence ID" value="ORY26894.1"/>
    <property type="molecule type" value="Genomic_DNA"/>
</dbReference>
<sequence>MRDPASISDHTGSLSDYLPFPKTGRKAPWVEHVNRLNVVRPFSPSSGVSIIERDLIGCGDGYEETHHLVLAR</sequence>
<evidence type="ECO:0000313" key="2">
    <source>
        <dbReference type="Proteomes" id="UP000193986"/>
    </source>
</evidence>
<dbReference type="AlphaFoldDB" id="A0A1Y2AWR2"/>
<gene>
    <name evidence="1" type="ORF">BCR39DRAFT_539994</name>
</gene>
<dbReference type="InParanoid" id="A0A1Y2AWR2"/>
<protein>
    <submittedName>
        <fullName evidence="1">Uncharacterized protein</fullName>
    </submittedName>
</protein>
<dbReference type="Proteomes" id="UP000193986">
    <property type="component" value="Unassembled WGS sequence"/>
</dbReference>
<reference evidence="1 2" key="1">
    <citation type="submission" date="2016-07" db="EMBL/GenBank/DDBJ databases">
        <title>Pervasive Adenine N6-methylation of Active Genes in Fungi.</title>
        <authorList>
            <consortium name="DOE Joint Genome Institute"/>
            <person name="Mondo S.J."/>
            <person name="Dannebaum R.O."/>
            <person name="Kuo R.C."/>
            <person name="Labutti K."/>
            <person name="Haridas S."/>
            <person name="Kuo A."/>
            <person name="Salamov A."/>
            <person name="Ahrendt S.R."/>
            <person name="Lipzen A."/>
            <person name="Sullivan W."/>
            <person name="Andreopoulos W.B."/>
            <person name="Clum A."/>
            <person name="Lindquist E."/>
            <person name="Daum C."/>
            <person name="Ramamoorthy G.K."/>
            <person name="Gryganskyi A."/>
            <person name="Culley D."/>
            <person name="Magnuson J.K."/>
            <person name="James T.Y."/>
            <person name="O'Malley M.A."/>
            <person name="Stajich J.E."/>
            <person name="Spatafora J.W."/>
            <person name="Visel A."/>
            <person name="Grigoriev I.V."/>
        </authorList>
    </citation>
    <scope>NUCLEOTIDE SEQUENCE [LARGE SCALE GENOMIC DNA]</scope>
    <source>
        <strain evidence="1 2">68-887.2</strain>
    </source>
</reference>
<evidence type="ECO:0000313" key="1">
    <source>
        <dbReference type="EMBL" id="ORY26894.1"/>
    </source>
</evidence>
<feature type="non-terminal residue" evidence="1">
    <location>
        <position position="72"/>
    </location>
</feature>
<accession>A0A1Y2AWR2</accession>
<name>A0A1Y2AWR2_9TREE</name>
<organism evidence="1 2">
    <name type="scientific">Naematelia encephala</name>
    <dbReference type="NCBI Taxonomy" id="71784"/>
    <lineage>
        <taxon>Eukaryota</taxon>
        <taxon>Fungi</taxon>
        <taxon>Dikarya</taxon>
        <taxon>Basidiomycota</taxon>
        <taxon>Agaricomycotina</taxon>
        <taxon>Tremellomycetes</taxon>
        <taxon>Tremellales</taxon>
        <taxon>Naemateliaceae</taxon>
        <taxon>Naematelia</taxon>
    </lineage>
</organism>
<proteinExistence type="predicted"/>
<comment type="caution">
    <text evidence="1">The sequence shown here is derived from an EMBL/GenBank/DDBJ whole genome shotgun (WGS) entry which is preliminary data.</text>
</comment>
<keyword evidence="2" id="KW-1185">Reference proteome</keyword>